<name>A0A8U0MEQ4_MUSPF</name>
<feature type="region of interest" description="Disordered" evidence="1">
    <location>
        <begin position="83"/>
        <end position="174"/>
    </location>
</feature>
<accession>A0A8U0MEQ4</accession>
<evidence type="ECO:0000256" key="1">
    <source>
        <dbReference type="SAM" id="MobiDB-lite"/>
    </source>
</evidence>
<sequence>MPSGVTSRRLAPSLGRDLPAVWLASGALAHLSFDDLQESCAVNWRRKQHAMGVGPNGPVLGRAGRWQLRPHLLPDAEGLLQGFLLPAGPGAAAQPPRGPGSPGRSSQRAPPPPHRQGQLRGHHQRPAEDSGLWLQIPGSSPRPLIPRRPLSEVAPSGGLLKASGWAADSRVQAQ</sequence>
<proteinExistence type="predicted"/>
<dbReference type="RefSeq" id="XP_004739426.2">
    <property type="nucleotide sequence ID" value="XM_004739369.3"/>
</dbReference>
<evidence type="ECO:0000313" key="2">
    <source>
        <dbReference type="Proteomes" id="UP000000715"/>
    </source>
</evidence>
<feature type="compositionally biased region" description="Low complexity" evidence="1">
    <location>
        <begin position="86"/>
        <end position="95"/>
    </location>
</feature>
<dbReference type="GeneID" id="101684076"/>
<organism evidence="2 3">
    <name type="scientific">Mustela putorius furo</name>
    <name type="common">European domestic ferret</name>
    <name type="synonym">Mustela furo</name>
    <dbReference type="NCBI Taxonomy" id="9669"/>
    <lineage>
        <taxon>Eukaryota</taxon>
        <taxon>Metazoa</taxon>
        <taxon>Chordata</taxon>
        <taxon>Craniata</taxon>
        <taxon>Vertebrata</taxon>
        <taxon>Euteleostomi</taxon>
        <taxon>Mammalia</taxon>
        <taxon>Eutheria</taxon>
        <taxon>Laurasiatheria</taxon>
        <taxon>Carnivora</taxon>
        <taxon>Caniformia</taxon>
        <taxon>Musteloidea</taxon>
        <taxon>Mustelidae</taxon>
        <taxon>Mustelinae</taxon>
        <taxon>Mustela</taxon>
    </lineage>
</organism>
<dbReference type="Proteomes" id="UP000000715">
    <property type="component" value="Unplaced"/>
</dbReference>
<keyword evidence="2" id="KW-1185">Reference proteome</keyword>
<dbReference type="AlphaFoldDB" id="A0A8U0MEQ4"/>
<protein>
    <submittedName>
        <fullName evidence="3">Uncharacterized protein LOC101684076 isoform X2</fullName>
    </submittedName>
</protein>
<reference evidence="3" key="1">
    <citation type="submission" date="2025-08" db="UniProtKB">
        <authorList>
            <consortium name="RefSeq"/>
        </authorList>
    </citation>
    <scope>IDENTIFICATION</scope>
    <source>
        <tissue evidence="3">Brain</tissue>
    </source>
</reference>
<dbReference type="KEGG" id="mpuf:101684076"/>
<evidence type="ECO:0000313" key="3">
    <source>
        <dbReference type="RefSeq" id="XP_004739426.2"/>
    </source>
</evidence>
<gene>
    <name evidence="3" type="primary">LOC101684076</name>
</gene>